<evidence type="ECO:0000313" key="4">
    <source>
        <dbReference type="Proteomes" id="UP001161094"/>
    </source>
</evidence>
<dbReference type="Gene3D" id="3.40.190.150">
    <property type="entry name" value="Bordetella uptake gene, domain 1"/>
    <property type="match status" value="1"/>
</dbReference>
<evidence type="ECO:0000313" key="3">
    <source>
        <dbReference type="EMBL" id="MDH0738470.1"/>
    </source>
</evidence>
<accession>A0AA42LRX0</accession>
<evidence type="ECO:0000256" key="1">
    <source>
        <dbReference type="ARBA" id="ARBA00006987"/>
    </source>
</evidence>
<proteinExistence type="inferred from homology"/>
<dbReference type="RefSeq" id="WP_279996517.1">
    <property type="nucleotide sequence ID" value="NZ_JAOCDZ010000017.1"/>
</dbReference>
<dbReference type="Gene3D" id="3.40.190.10">
    <property type="entry name" value="Periplasmic binding protein-like II"/>
    <property type="match status" value="1"/>
</dbReference>
<comment type="similarity">
    <text evidence="1">Belongs to the UPF0065 (bug) family.</text>
</comment>
<feature type="chain" id="PRO_5041382784" evidence="2">
    <location>
        <begin position="26"/>
        <end position="324"/>
    </location>
</feature>
<dbReference type="SUPFAM" id="SSF53850">
    <property type="entry name" value="Periplasmic binding protein-like II"/>
    <property type="match status" value="1"/>
</dbReference>
<dbReference type="InterPro" id="IPR042100">
    <property type="entry name" value="Bug_dom1"/>
</dbReference>
<organism evidence="3 4">
    <name type="scientific">Achromobacter spanius</name>
    <dbReference type="NCBI Taxonomy" id="217203"/>
    <lineage>
        <taxon>Bacteria</taxon>
        <taxon>Pseudomonadati</taxon>
        <taxon>Pseudomonadota</taxon>
        <taxon>Betaproteobacteria</taxon>
        <taxon>Burkholderiales</taxon>
        <taxon>Alcaligenaceae</taxon>
        <taxon>Achromobacter</taxon>
    </lineage>
</organism>
<dbReference type="Pfam" id="PF03401">
    <property type="entry name" value="TctC"/>
    <property type="match status" value="1"/>
</dbReference>
<protein>
    <submittedName>
        <fullName evidence="3">Tripartite tricarboxylate transporter substrate-binding protein</fullName>
    </submittedName>
</protein>
<keyword evidence="2" id="KW-0732">Signal</keyword>
<comment type="caution">
    <text evidence="3">The sequence shown here is derived from an EMBL/GenBank/DDBJ whole genome shotgun (WGS) entry which is preliminary data.</text>
</comment>
<dbReference type="PIRSF" id="PIRSF017082">
    <property type="entry name" value="YflP"/>
    <property type="match status" value="1"/>
</dbReference>
<dbReference type="PANTHER" id="PTHR42928:SF5">
    <property type="entry name" value="BLR1237 PROTEIN"/>
    <property type="match status" value="1"/>
</dbReference>
<sequence length="324" mass="33565">MNKTFVSLSLAVAATFAQPSQTAHAAYPDRPVRIVVGFSPGGPTDVVARAFAAYAAQALGQSFVVENKPGANTILAAEAVAKAAPDGYTLLVGATNHTMIPALYSSRVKFDALRSFTPVCAVAVSPTVLVVGPALPVKTLDAFLAKVRAEPGRITYATPGAGSSGHFATAQFLNLTKTSMNHIPYKGASQAIADLLGGQVDSSLATLGSVLPQVESGKLTALAVAAPQRLPQLPQVPTFDEAGVHGYTADAWYGVLAPAGLPQDVRDKLEQVARDFARAPATAKSLDALGMQARQTCGNDFNAQLASEIDANRKLAENLGLKAD</sequence>
<evidence type="ECO:0000256" key="2">
    <source>
        <dbReference type="SAM" id="SignalP"/>
    </source>
</evidence>
<dbReference type="InterPro" id="IPR005064">
    <property type="entry name" value="BUG"/>
</dbReference>
<feature type="signal peptide" evidence="2">
    <location>
        <begin position="1"/>
        <end position="25"/>
    </location>
</feature>
<gene>
    <name evidence="3" type="ORF">N5D93_21800</name>
</gene>
<dbReference type="AlphaFoldDB" id="A0AA42LRX0"/>
<dbReference type="Proteomes" id="UP001161094">
    <property type="component" value="Unassembled WGS sequence"/>
</dbReference>
<dbReference type="EMBL" id="JAOCDZ010000017">
    <property type="protein sequence ID" value="MDH0738470.1"/>
    <property type="molecule type" value="Genomic_DNA"/>
</dbReference>
<name>A0AA42LRX0_9BURK</name>
<dbReference type="PANTHER" id="PTHR42928">
    <property type="entry name" value="TRICARBOXYLATE-BINDING PROTEIN"/>
    <property type="match status" value="1"/>
</dbReference>
<reference evidence="3" key="1">
    <citation type="submission" date="2022-09" db="EMBL/GenBank/DDBJ databases">
        <title>Intensive care unit water sources are persistently colonized with multi-drug resistant bacteria and are the site of extensive horizontal gene transfer of antibiotic resistance genes.</title>
        <authorList>
            <person name="Diorio-Toth L."/>
        </authorList>
    </citation>
    <scope>NUCLEOTIDE SEQUENCE</scope>
    <source>
        <strain evidence="3">GD03843</strain>
    </source>
</reference>